<dbReference type="AlphaFoldDB" id="A0A0E0KHT5"/>
<sequence>MAVNSGDHARSRGHQSGFVPEGDDDDEEGVAVVGEDYPYCSDSDSADDDDVDRYVFLARQPAPPVDRDDADADEEKGEVQDHGAEGTGCCNDDDGFSPRQPALLDGSGSQEAAEEDDDKGSSDDDDAIAPGGEAGGGGGRGIGKAMDAPVSRKKARLVDLIRSPLVSAELDGSDKAAPPPPRGVCPKKIAVQAKNRKRRRFVDTGEEQEPRPLVRGKRSMVPDLEESEGLKPAATTAATEEAELEEASKRFVCSICGRFFGSHQALGGHVLGHKKKAKNAAIAAACAAAARDATTAVTVAVAPARQRQDFFADINEQDERGCDGAEGSRYDDEKNAIVDDVAACQCHDTAVDESRGHGKAETASAIDACADADNKVAHGDGEENDKIAGVVASSHNGDSDVGKTKMMQHKCEECGKVCLTGQALGGHMSKHRRTRSAANVGDGPSTATVADGGAQTVRLIGDDVCLQRALAIAGVNSA</sequence>
<dbReference type="PROSITE" id="PS50157">
    <property type="entry name" value="ZINC_FINGER_C2H2_2"/>
    <property type="match status" value="2"/>
</dbReference>
<keyword evidence="5" id="KW-0862">Zinc</keyword>
<dbReference type="GO" id="GO:0008270">
    <property type="term" value="F:zinc ion binding"/>
    <property type="evidence" value="ECO:0007669"/>
    <property type="project" value="UniProtKB-KW"/>
</dbReference>
<dbReference type="OMA" id="VVGSCHE"/>
<keyword evidence="4 9" id="KW-0863">Zinc-finger</keyword>
<reference evidence="12" key="2">
    <citation type="submission" date="2018-05" db="EMBL/GenBank/DDBJ databases">
        <title>OpunRS2 (Oryza punctata Reference Sequence Version 2).</title>
        <authorList>
            <person name="Zhang J."/>
            <person name="Kudrna D."/>
            <person name="Lee S."/>
            <person name="Talag J."/>
            <person name="Welchert J."/>
            <person name="Wing R.A."/>
        </authorList>
    </citation>
    <scope>NUCLEOTIDE SEQUENCE [LARGE SCALE GENOMIC DNA]</scope>
</reference>
<evidence type="ECO:0000256" key="4">
    <source>
        <dbReference type="ARBA" id="ARBA00022771"/>
    </source>
</evidence>
<evidence type="ECO:0000256" key="10">
    <source>
        <dbReference type="SAM" id="MobiDB-lite"/>
    </source>
</evidence>
<dbReference type="Pfam" id="PF13912">
    <property type="entry name" value="zf-C2H2_6"/>
    <property type="match status" value="2"/>
</dbReference>
<dbReference type="Proteomes" id="UP000026962">
    <property type="component" value="Chromosome 3"/>
</dbReference>
<comment type="subcellular location">
    <subcellularLocation>
        <location evidence="1">Nucleus</location>
    </subcellularLocation>
</comment>
<dbReference type="eggNOG" id="ENOG502R655">
    <property type="taxonomic scope" value="Eukaryota"/>
</dbReference>
<accession>A0A0E0KHT5</accession>
<dbReference type="PROSITE" id="PS00028">
    <property type="entry name" value="ZINC_FINGER_C2H2_1"/>
    <property type="match status" value="2"/>
</dbReference>
<keyword evidence="7" id="KW-0804">Transcription</keyword>
<dbReference type="SUPFAM" id="SSF57667">
    <property type="entry name" value="beta-beta-alpha zinc fingers"/>
    <property type="match status" value="1"/>
</dbReference>
<evidence type="ECO:0000313" key="12">
    <source>
        <dbReference type="EnsemblPlants" id="OPUNC03G27940.1"/>
    </source>
</evidence>
<keyword evidence="8" id="KW-0539">Nucleus</keyword>
<reference evidence="12" key="1">
    <citation type="submission" date="2015-04" db="UniProtKB">
        <authorList>
            <consortium name="EnsemblPlants"/>
        </authorList>
    </citation>
    <scope>IDENTIFICATION</scope>
</reference>
<dbReference type="EnsemblPlants" id="OPUNC03G27940.1">
    <property type="protein sequence ID" value="OPUNC03G27940.1"/>
    <property type="gene ID" value="OPUNC03G27940"/>
</dbReference>
<dbReference type="STRING" id="4537.A0A0E0KHT5"/>
<keyword evidence="13" id="KW-1185">Reference proteome</keyword>
<dbReference type="InterPro" id="IPR036236">
    <property type="entry name" value="Znf_C2H2_sf"/>
</dbReference>
<dbReference type="InterPro" id="IPR013087">
    <property type="entry name" value="Znf_C2H2_type"/>
</dbReference>
<dbReference type="GO" id="GO:0005634">
    <property type="term" value="C:nucleus"/>
    <property type="evidence" value="ECO:0007669"/>
    <property type="project" value="UniProtKB-SubCell"/>
</dbReference>
<evidence type="ECO:0000256" key="3">
    <source>
        <dbReference type="ARBA" id="ARBA00022737"/>
    </source>
</evidence>
<feature type="domain" description="C2H2-type" evidence="11">
    <location>
        <begin position="251"/>
        <end position="278"/>
    </location>
</feature>
<evidence type="ECO:0000256" key="8">
    <source>
        <dbReference type="ARBA" id="ARBA00023242"/>
    </source>
</evidence>
<feature type="region of interest" description="Disordered" evidence="10">
    <location>
        <begin position="1"/>
        <end position="152"/>
    </location>
</feature>
<feature type="compositionally biased region" description="Gly residues" evidence="10">
    <location>
        <begin position="132"/>
        <end position="142"/>
    </location>
</feature>
<name>A0A0E0KHT5_ORYPU</name>
<keyword evidence="3" id="KW-0677">Repeat</keyword>
<dbReference type="PANTHER" id="PTHR26374:SF399">
    <property type="entry name" value="OS03G0698300 PROTEIN"/>
    <property type="match status" value="1"/>
</dbReference>
<dbReference type="PANTHER" id="PTHR26374">
    <property type="entry name" value="ZINC FINGER PROTEIN ZAT5"/>
    <property type="match status" value="1"/>
</dbReference>
<evidence type="ECO:0000256" key="6">
    <source>
        <dbReference type="ARBA" id="ARBA00023015"/>
    </source>
</evidence>
<proteinExistence type="predicted"/>
<evidence type="ECO:0000256" key="5">
    <source>
        <dbReference type="ARBA" id="ARBA00022833"/>
    </source>
</evidence>
<evidence type="ECO:0000259" key="11">
    <source>
        <dbReference type="PROSITE" id="PS50157"/>
    </source>
</evidence>
<protein>
    <recommendedName>
        <fullName evidence="11">C2H2-type domain-containing protein</fullName>
    </recommendedName>
</protein>
<feature type="region of interest" description="Disordered" evidence="10">
    <location>
        <begin position="164"/>
        <end position="240"/>
    </location>
</feature>
<keyword evidence="2" id="KW-0479">Metal-binding</keyword>
<dbReference type="HOGENOM" id="CLU_652793_0_0_1"/>
<evidence type="ECO:0000313" key="13">
    <source>
        <dbReference type="Proteomes" id="UP000026962"/>
    </source>
</evidence>
<dbReference type="Gramene" id="OPUNC03G27940.1">
    <property type="protein sequence ID" value="OPUNC03G27940.1"/>
    <property type="gene ID" value="OPUNC03G27940"/>
</dbReference>
<evidence type="ECO:0000256" key="9">
    <source>
        <dbReference type="PROSITE-ProRule" id="PRU00042"/>
    </source>
</evidence>
<dbReference type="SMART" id="SM00355">
    <property type="entry name" value="ZnF_C2H2"/>
    <property type="match status" value="2"/>
</dbReference>
<organism evidence="12">
    <name type="scientific">Oryza punctata</name>
    <name type="common">Red rice</name>
    <dbReference type="NCBI Taxonomy" id="4537"/>
    <lineage>
        <taxon>Eukaryota</taxon>
        <taxon>Viridiplantae</taxon>
        <taxon>Streptophyta</taxon>
        <taxon>Embryophyta</taxon>
        <taxon>Tracheophyta</taxon>
        <taxon>Spermatophyta</taxon>
        <taxon>Magnoliopsida</taxon>
        <taxon>Liliopsida</taxon>
        <taxon>Poales</taxon>
        <taxon>Poaceae</taxon>
        <taxon>BOP clade</taxon>
        <taxon>Oryzoideae</taxon>
        <taxon>Oryzeae</taxon>
        <taxon>Oryzinae</taxon>
        <taxon>Oryza</taxon>
    </lineage>
</organism>
<evidence type="ECO:0000256" key="7">
    <source>
        <dbReference type="ARBA" id="ARBA00023163"/>
    </source>
</evidence>
<evidence type="ECO:0000256" key="2">
    <source>
        <dbReference type="ARBA" id="ARBA00022723"/>
    </source>
</evidence>
<keyword evidence="6" id="KW-0805">Transcription regulation</keyword>
<feature type="compositionally biased region" description="Acidic residues" evidence="10">
    <location>
        <begin position="112"/>
        <end position="127"/>
    </location>
</feature>
<feature type="domain" description="C2H2-type" evidence="11">
    <location>
        <begin position="409"/>
        <end position="436"/>
    </location>
</feature>
<evidence type="ECO:0000256" key="1">
    <source>
        <dbReference type="ARBA" id="ARBA00004123"/>
    </source>
</evidence>